<evidence type="ECO:0008006" key="2">
    <source>
        <dbReference type="Google" id="ProtNLM"/>
    </source>
</evidence>
<proteinExistence type="predicted"/>
<name>A0A644TPS7_9ZZZZ</name>
<evidence type="ECO:0000313" key="1">
    <source>
        <dbReference type="EMBL" id="MPL67641.1"/>
    </source>
</evidence>
<reference evidence="1" key="1">
    <citation type="submission" date="2019-08" db="EMBL/GenBank/DDBJ databases">
        <authorList>
            <person name="Kucharzyk K."/>
            <person name="Murdoch R.W."/>
            <person name="Higgins S."/>
            <person name="Loffler F."/>
        </authorList>
    </citation>
    <scope>NUCLEOTIDE SEQUENCE</scope>
</reference>
<dbReference type="AlphaFoldDB" id="A0A644TPS7"/>
<dbReference type="EMBL" id="VSSQ01000038">
    <property type="protein sequence ID" value="MPL67641.1"/>
    <property type="molecule type" value="Genomic_DNA"/>
</dbReference>
<accession>A0A644TPS7</accession>
<comment type="caution">
    <text evidence="1">The sequence shown here is derived from an EMBL/GenBank/DDBJ whole genome shotgun (WGS) entry which is preliminary data.</text>
</comment>
<sequence length="420" mass="49227">MLRKPLRQRFFWTLLAWLLSYPETKKRNLKIKKIGMEGLKPPFLFLSNHMAFVDFKVATRALFPFGANYVVAIDGFLINEWLLRQVGCICKRKFTDDILLLRHMRYSLETNKAALALYPEARYSYCGTNSVLPESLGKLIKMLKVPVVSFIQHGNYLSQPQWNLDKRDCPLEVTMTRLLTPGQIEKTSVTEINRLVNEAFEYDEYRWQKENNIRIDFPDRAKGLHRILYQCPRCRAESMMDSDKDELWCGSCHKHWKMSELGELSAVVGETEFSHIPDWFEWQRAQVRKEIEEGKYFFQDQVIVDSLPNAKGYIRLGEATLTHSIEGFLLERETEGESYRLEKKPLSLYSLHIEYDYKGKGDCIDLSTLEDTFYIYPITRKNVVTKLQFAVEEIYKIRQAELLAQKTAAFFALDAVEMKR</sequence>
<organism evidence="1">
    <name type="scientific">bioreactor metagenome</name>
    <dbReference type="NCBI Taxonomy" id="1076179"/>
    <lineage>
        <taxon>unclassified sequences</taxon>
        <taxon>metagenomes</taxon>
        <taxon>ecological metagenomes</taxon>
    </lineage>
</organism>
<gene>
    <name evidence="1" type="ORF">SDC9_13339</name>
</gene>
<protein>
    <recommendedName>
        <fullName evidence="2">Phospholipid/glycerol acyltransferase domain-containing protein</fullName>
    </recommendedName>
</protein>